<dbReference type="OMA" id="DIMFEHE"/>
<dbReference type="InParanoid" id="A0A2H3DF62"/>
<proteinExistence type="predicted"/>
<sequence length="354" mass="40408">MNAADAICHLDAVARSVPEPVLPPDALNSQISGILRATRPFLDTDHDWILQNIELFRQQLSGYDALLDRIDEVRLEIQHRRDAVHRSMAVYSSTLAPIQRLPSEIFRAVFREVQISPRSNTEDSDSDSEPESEDYQVLDFSQGPWKLSHVCGAWRDIVLSYPQLWSHIVLRSPMEMLDHTIPALQAMILRSAQHPLDIMFEHEDSDDEDAAVQAFSVILEESYRWRTMDLQIPMTLLERLKAVRGKIPCLESLTMKTFHLAPSRREELPEDVRSLFIDAPRLQKVALHHTHGLGDFMFPVHITHLASFMGKNAILGSQKNLVLISSLLIPSTFLMSDASLYRHRIYLCISAYLP</sequence>
<accession>A0A2H3DF62</accession>
<gene>
    <name evidence="1" type="ORF">ARMGADRAFT_1032668</name>
</gene>
<dbReference type="Proteomes" id="UP000217790">
    <property type="component" value="Unassembled WGS sequence"/>
</dbReference>
<dbReference type="STRING" id="47427.A0A2H3DF62"/>
<protein>
    <submittedName>
        <fullName evidence="1">Uncharacterized protein</fullName>
    </submittedName>
</protein>
<evidence type="ECO:0000313" key="2">
    <source>
        <dbReference type="Proteomes" id="UP000217790"/>
    </source>
</evidence>
<organism evidence="1 2">
    <name type="scientific">Armillaria gallica</name>
    <name type="common">Bulbous honey fungus</name>
    <name type="synonym">Armillaria bulbosa</name>
    <dbReference type="NCBI Taxonomy" id="47427"/>
    <lineage>
        <taxon>Eukaryota</taxon>
        <taxon>Fungi</taxon>
        <taxon>Dikarya</taxon>
        <taxon>Basidiomycota</taxon>
        <taxon>Agaricomycotina</taxon>
        <taxon>Agaricomycetes</taxon>
        <taxon>Agaricomycetidae</taxon>
        <taxon>Agaricales</taxon>
        <taxon>Marasmiineae</taxon>
        <taxon>Physalacriaceae</taxon>
        <taxon>Armillaria</taxon>
    </lineage>
</organism>
<dbReference type="OrthoDB" id="3365698at2759"/>
<dbReference type="AlphaFoldDB" id="A0A2H3DF62"/>
<keyword evidence="2" id="KW-1185">Reference proteome</keyword>
<reference evidence="2" key="1">
    <citation type="journal article" date="2017" name="Nat. Ecol. Evol.">
        <title>Genome expansion and lineage-specific genetic innovations in the forest pathogenic fungi Armillaria.</title>
        <authorList>
            <person name="Sipos G."/>
            <person name="Prasanna A.N."/>
            <person name="Walter M.C."/>
            <person name="O'Connor E."/>
            <person name="Balint B."/>
            <person name="Krizsan K."/>
            <person name="Kiss B."/>
            <person name="Hess J."/>
            <person name="Varga T."/>
            <person name="Slot J."/>
            <person name="Riley R."/>
            <person name="Boka B."/>
            <person name="Rigling D."/>
            <person name="Barry K."/>
            <person name="Lee J."/>
            <person name="Mihaltcheva S."/>
            <person name="LaButti K."/>
            <person name="Lipzen A."/>
            <person name="Waldron R."/>
            <person name="Moloney N.M."/>
            <person name="Sperisen C."/>
            <person name="Kredics L."/>
            <person name="Vagvoelgyi C."/>
            <person name="Patrignani A."/>
            <person name="Fitzpatrick D."/>
            <person name="Nagy I."/>
            <person name="Doyle S."/>
            <person name="Anderson J.B."/>
            <person name="Grigoriev I.V."/>
            <person name="Gueldener U."/>
            <person name="Muensterkoetter M."/>
            <person name="Nagy L.G."/>
        </authorList>
    </citation>
    <scope>NUCLEOTIDE SEQUENCE [LARGE SCALE GENOMIC DNA]</scope>
    <source>
        <strain evidence="2">Ar21-2</strain>
    </source>
</reference>
<dbReference type="EMBL" id="KZ293666">
    <property type="protein sequence ID" value="PBK90072.1"/>
    <property type="molecule type" value="Genomic_DNA"/>
</dbReference>
<name>A0A2H3DF62_ARMGA</name>
<evidence type="ECO:0000313" key="1">
    <source>
        <dbReference type="EMBL" id="PBK90072.1"/>
    </source>
</evidence>